<accession>A0A8B9QDE1</accession>
<name>A0A8B9QDE1_APTOW</name>
<dbReference type="InterPro" id="IPR013106">
    <property type="entry name" value="Ig_V-set"/>
</dbReference>
<dbReference type="InterPro" id="IPR036179">
    <property type="entry name" value="Ig-like_dom_sf"/>
</dbReference>
<dbReference type="Pfam" id="PF07686">
    <property type="entry name" value="V-set"/>
    <property type="match status" value="1"/>
</dbReference>
<dbReference type="FunFam" id="2.60.40.10:FF:000370">
    <property type="entry name" value="CMRF35-like molecule 1"/>
    <property type="match status" value="1"/>
</dbReference>
<comment type="subcellular location">
    <subcellularLocation>
        <location evidence="1">Membrane</location>
    </subcellularLocation>
</comment>
<dbReference type="PANTHER" id="PTHR11860">
    <property type="entry name" value="POLYMERIC-IMMUNOGLOBULIN RECEPTOR"/>
    <property type="match status" value="1"/>
</dbReference>
<evidence type="ECO:0000256" key="5">
    <source>
        <dbReference type="ARBA" id="ARBA00023157"/>
    </source>
</evidence>
<dbReference type="GO" id="GO:0004888">
    <property type="term" value="F:transmembrane signaling receptor activity"/>
    <property type="evidence" value="ECO:0007669"/>
    <property type="project" value="TreeGrafter"/>
</dbReference>
<keyword evidence="4" id="KW-0472">Membrane</keyword>
<keyword evidence="5" id="KW-1015">Disulfide bond</keyword>
<evidence type="ECO:0000259" key="6">
    <source>
        <dbReference type="SMART" id="SM00409"/>
    </source>
</evidence>
<dbReference type="InterPro" id="IPR050671">
    <property type="entry name" value="CD300_family_receptors"/>
</dbReference>
<dbReference type="Gene3D" id="2.60.40.10">
    <property type="entry name" value="Immunoglobulins"/>
    <property type="match status" value="1"/>
</dbReference>
<evidence type="ECO:0000256" key="3">
    <source>
        <dbReference type="ARBA" id="ARBA00022729"/>
    </source>
</evidence>
<sequence>MGQRGSSLLWGHVCRALVAPREVSGRLGETLSVQCWYARGYERYNKYWCRGASRDSCRKVVETAGLEAPQRRGRVSITDKQVFCVILLTVEHLSEEDAGSYWCGIERLGKDIMEPVKVAVFPGKSWRHAGLSFLDQEPPLETTLASSQQGGSSNPATPVLTQYKPAWEGLSGCRGSCRGQQGGCRTCREPRVQLCRACGEALGGYLCSHADRSAGRTQSRRRALQRSCAKVTRGR</sequence>
<evidence type="ECO:0000256" key="2">
    <source>
        <dbReference type="ARBA" id="ARBA00022692"/>
    </source>
</evidence>
<evidence type="ECO:0000256" key="1">
    <source>
        <dbReference type="ARBA" id="ARBA00004370"/>
    </source>
</evidence>
<dbReference type="Proteomes" id="UP000694424">
    <property type="component" value="Unplaced"/>
</dbReference>
<protein>
    <recommendedName>
        <fullName evidence="6">Immunoglobulin domain-containing protein</fullName>
    </recommendedName>
</protein>
<keyword evidence="3" id="KW-0732">Signal</keyword>
<dbReference type="Ensembl" id="ENSAOWT00000022721.1">
    <property type="protein sequence ID" value="ENSAOWP00000020050.1"/>
    <property type="gene ID" value="ENSAOWG00000013563.1"/>
</dbReference>
<dbReference type="CDD" id="cd05716">
    <property type="entry name" value="IgV_pIgR_like"/>
    <property type="match status" value="1"/>
</dbReference>
<evidence type="ECO:0000313" key="7">
    <source>
        <dbReference type="Ensembl" id="ENSAOWP00000020050.1"/>
    </source>
</evidence>
<organism evidence="7 8">
    <name type="scientific">Apteryx owenii</name>
    <name type="common">Little spotted kiwi</name>
    <dbReference type="NCBI Taxonomy" id="8824"/>
    <lineage>
        <taxon>Eukaryota</taxon>
        <taxon>Metazoa</taxon>
        <taxon>Chordata</taxon>
        <taxon>Craniata</taxon>
        <taxon>Vertebrata</taxon>
        <taxon>Euteleostomi</taxon>
        <taxon>Archelosauria</taxon>
        <taxon>Archosauria</taxon>
        <taxon>Dinosauria</taxon>
        <taxon>Saurischia</taxon>
        <taxon>Theropoda</taxon>
        <taxon>Coelurosauria</taxon>
        <taxon>Aves</taxon>
        <taxon>Palaeognathae</taxon>
        <taxon>Apterygiformes</taxon>
        <taxon>Apterygidae</taxon>
        <taxon>Apteryx</taxon>
    </lineage>
</organism>
<evidence type="ECO:0000256" key="4">
    <source>
        <dbReference type="ARBA" id="ARBA00023136"/>
    </source>
</evidence>
<dbReference type="InterPro" id="IPR013783">
    <property type="entry name" value="Ig-like_fold"/>
</dbReference>
<feature type="domain" description="Immunoglobulin" evidence="6">
    <location>
        <begin position="20"/>
        <end position="121"/>
    </location>
</feature>
<dbReference type="SMART" id="SM00409">
    <property type="entry name" value="IG"/>
    <property type="match status" value="1"/>
</dbReference>
<dbReference type="GO" id="GO:0005886">
    <property type="term" value="C:plasma membrane"/>
    <property type="evidence" value="ECO:0007669"/>
    <property type="project" value="TreeGrafter"/>
</dbReference>
<proteinExistence type="predicted"/>
<keyword evidence="2" id="KW-0812">Transmembrane</keyword>
<dbReference type="SUPFAM" id="SSF48726">
    <property type="entry name" value="Immunoglobulin"/>
    <property type="match status" value="1"/>
</dbReference>
<keyword evidence="8" id="KW-1185">Reference proteome</keyword>
<dbReference type="InterPro" id="IPR003599">
    <property type="entry name" value="Ig_sub"/>
</dbReference>
<evidence type="ECO:0000313" key="8">
    <source>
        <dbReference type="Proteomes" id="UP000694424"/>
    </source>
</evidence>
<dbReference type="PANTHER" id="PTHR11860:SF87">
    <property type="entry name" value="CMRF35-LIKE MOLECULE 8"/>
    <property type="match status" value="1"/>
</dbReference>
<reference evidence="7" key="2">
    <citation type="submission" date="2025-09" db="UniProtKB">
        <authorList>
            <consortium name="Ensembl"/>
        </authorList>
    </citation>
    <scope>IDENTIFICATION</scope>
</reference>
<dbReference type="AlphaFoldDB" id="A0A8B9QDE1"/>
<reference evidence="7" key="1">
    <citation type="submission" date="2025-08" db="UniProtKB">
        <authorList>
            <consortium name="Ensembl"/>
        </authorList>
    </citation>
    <scope>IDENTIFICATION</scope>
</reference>